<dbReference type="SUPFAM" id="SSF46689">
    <property type="entry name" value="Homeodomain-like"/>
    <property type="match status" value="1"/>
</dbReference>
<feature type="DNA-binding region" description="Homeobox" evidence="8">
    <location>
        <begin position="74"/>
        <end position="134"/>
    </location>
</feature>
<dbReference type="PANTHER" id="PTHR24326:SF176">
    <property type="entry name" value="HOMEOBOX-LEUCINE ZIPPER PROTEIN ATHB-13"/>
    <property type="match status" value="1"/>
</dbReference>
<sequence>MSWLPSSPPSSPKISIFRCRNSKMFEDQDPSNHQRQTTFMPLNPLLSSFDPHHFSRSASDHEKNSNEYCSLPGENSKKRRLNMEQVRALEKSFELGNNKLDPQRKTQLARALGLQPRQIAVWFQNRRARWKTKQLENDYELLKRQFDAIKAQNALLQSHNKQLQAEIIDLRKETPADHDHLMINLNKETEGSCSNRSTENNSCSKNNINAVDNIQSAPNPIQYSIRQPPPAIISKLLQIRSSSGQGYPQLPLISKMDQQPAAGGAVADENLSNVLLCGMMEDQAAAFNWPWPDHHNSSKFH</sequence>
<evidence type="ECO:0000256" key="2">
    <source>
        <dbReference type="ARBA" id="ARBA00023015"/>
    </source>
</evidence>
<dbReference type="InterPro" id="IPR003106">
    <property type="entry name" value="Leu_zip_homeo"/>
</dbReference>
<dbReference type="GO" id="GO:0043565">
    <property type="term" value="F:sequence-specific DNA binding"/>
    <property type="evidence" value="ECO:0007669"/>
    <property type="project" value="InterPro"/>
</dbReference>
<dbReference type="OrthoDB" id="6159439at2759"/>
<dbReference type="Gene3D" id="1.10.10.60">
    <property type="entry name" value="Homeodomain-like"/>
    <property type="match status" value="1"/>
</dbReference>
<feature type="domain" description="Homeobox" evidence="13">
    <location>
        <begin position="72"/>
        <end position="133"/>
    </location>
</feature>
<accession>A0A2I0AV75</accession>
<dbReference type="InterPro" id="IPR000047">
    <property type="entry name" value="HTH_motif"/>
</dbReference>
<dbReference type="AlphaFoldDB" id="A0A2I0AV75"/>
<evidence type="ECO:0000256" key="8">
    <source>
        <dbReference type="PROSITE-ProRule" id="PRU00108"/>
    </source>
</evidence>
<evidence type="ECO:0000256" key="4">
    <source>
        <dbReference type="ARBA" id="ARBA00023155"/>
    </source>
</evidence>
<comment type="similarity">
    <text evidence="7 10">Belongs to the HD-ZIP homeobox family. Class I subfamily.</text>
</comment>
<evidence type="ECO:0000256" key="7">
    <source>
        <dbReference type="ARBA" id="ARBA00025748"/>
    </source>
</evidence>
<comment type="subcellular location">
    <subcellularLocation>
        <location evidence="1 8 9">Nucleus</location>
    </subcellularLocation>
</comment>
<comment type="function">
    <text evidence="10">Transcription factor.</text>
</comment>
<dbReference type="Proteomes" id="UP000236161">
    <property type="component" value="Unassembled WGS sequence"/>
</dbReference>
<keyword evidence="15" id="KW-1185">Reference proteome</keyword>
<evidence type="ECO:0000256" key="5">
    <source>
        <dbReference type="ARBA" id="ARBA00023163"/>
    </source>
</evidence>
<feature type="compositionally biased region" description="Basic and acidic residues" evidence="12">
    <location>
        <begin position="50"/>
        <end position="65"/>
    </location>
</feature>
<keyword evidence="2 10" id="KW-0805">Transcription regulation</keyword>
<keyword evidence="5 10" id="KW-0804">Transcription</keyword>
<organism evidence="14 15">
    <name type="scientific">Apostasia shenzhenica</name>
    <dbReference type="NCBI Taxonomy" id="1088818"/>
    <lineage>
        <taxon>Eukaryota</taxon>
        <taxon>Viridiplantae</taxon>
        <taxon>Streptophyta</taxon>
        <taxon>Embryophyta</taxon>
        <taxon>Tracheophyta</taxon>
        <taxon>Spermatophyta</taxon>
        <taxon>Magnoliopsida</taxon>
        <taxon>Liliopsida</taxon>
        <taxon>Asparagales</taxon>
        <taxon>Orchidaceae</taxon>
        <taxon>Apostasioideae</taxon>
        <taxon>Apostasia</taxon>
    </lineage>
</organism>
<evidence type="ECO:0000256" key="9">
    <source>
        <dbReference type="RuleBase" id="RU000682"/>
    </source>
</evidence>
<dbReference type="Pfam" id="PF02183">
    <property type="entry name" value="HALZ"/>
    <property type="match status" value="1"/>
</dbReference>
<protein>
    <recommendedName>
        <fullName evidence="10">Homeobox-leucine zipper protein</fullName>
    </recommendedName>
    <alternativeName>
        <fullName evidence="10">HD-ZIP protein</fullName>
    </alternativeName>
    <alternativeName>
        <fullName evidence="10">Homeodomain transcription factor</fullName>
    </alternativeName>
</protein>
<keyword evidence="11" id="KW-0175">Coiled coil</keyword>
<dbReference type="GO" id="GO:0045893">
    <property type="term" value="P:positive regulation of DNA-templated transcription"/>
    <property type="evidence" value="ECO:0007669"/>
    <property type="project" value="TreeGrafter"/>
</dbReference>
<dbReference type="InterPro" id="IPR045224">
    <property type="entry name" value="HDZip_class_I_plant"/>
</dbReference>
<evidence type="ECO:0000256" key="3">
    <source>
        <dbReference type="ARBA" id="ARBA00023125"/>
    </source>
</evidence>
<feature type="region of interest" description="Disordered" evidence="12">
    <location>
        <begin position="50"/>
        <end position="74"/>
    </location>
</feature>
<dbReference type="PROSITE" id="PS50071">
    <property type="entry name" value="HOMEOBOX_2"/>
    <property type="match status" value="1"/>
</dbReference>
<dbReference type="Pfam" id="PF00046">
    <property type="entry name" value="Homeodomain"/>
    <property type="match status" value="1"/>
</dbReference>
<dbReference type="PROSITE" id="PS00027">
    <property type="entry name" value="HOMEOBOX_1"/>
    <property type="match status" value="1"/>
</dbReference>
<dbReference type="GO" id="GO:0005634">
    <property type="term" value="C:nucleus"/>
    <property type="evidence" value="ECO:0007669"/>
    <property type="project" value="UniProtKB-SubCell"/>
</dbReference>
<dbReference type="InterPro" id="IPR009057">
    <property type="entry name" value="Homeodomain-like_sf"/>
</dbReference>
<evidence type="ECO:0000256" key="12">
    <source>
        <dbReference type="SAM" id="MobiDB-lite"/>
    </source>
</evidence>
<evidence type="ECO:0000256" key="11">
    <source>
        <dbReference type="SAM" id="Coils"/>
    </source>
</evidence>
<name>A0A2I0AV75_9ASPA</name>
<evidence type="ECO:0000313" key="14">
    <source>
        <dbReference type="EMBL" id="PKA59452.1"/>
    </source>
</evidence>
<reference evidence="14 15" key="1">
    <citation type="journal article" date="2017" name="Nature">
        <title>The Apostasia genome and the evolution of orchids.</title>
        <authorList>
            <person name="Zhang G.Q."/>
            <person name="Liu K.W."/>
            <person name="Li Z."/>
            <person name="Lohaus R."/>
            <person name="Hsiao Y.Y."/>
            <person name="Niu S.C."/>
            <person name="Wang J.Y."/>
            <person name="Lin Y.C."/>
            <person name="Xu Q."/>
            <person name="Chen L.J."/>
            <person name="Yoshida K."/>
            <person name="Fujiwara S."/>
            <person name="Wang Z.W."/>
            <person name="Zhang Y.Q."/>
            <person name="Mitsuda N."/>
            <person name="Wang M."/>
            <person name="Liu G.H."/>
            <person name="Pecoraro L."/>
            <person name="Huang H.X."/>
            <person name="Xiao X.J."/>
            <person name="Lin M."/>
            <person name="Wu X.Y."/>
            <person name="Wu W.L."/>
            <person name="Chen Y.Y."/>
            <person name="Chang S.B."/>
            <person name="Sakamoto S."/>
            <person name="Ohme-Takagi M."/>
            <person name="Yagi M."/>
            <person name="Zeng S.J."/>
            <person name="Shen C.Y."/>
            <person name="Yeh C.M."/>
            <person name="Luo Y.B."/>
            <person name="Tsai W.C."/>
            <person name="Van de Peer Y."/>
            <person name="Liu Z.J."/>
        </authorList>
    </citation>
    <scope>NUCLEOTIDE SEQUENCE [LARGE SCALE GENOMIC DNA]</scope>
    <source>
        <strain evidence="15">cv. Shenzhen</strain>
        <tissue evidence="14">Stem</tissue>
    </source>
</reference>
<keyword evidence="6 8" id="KW-0539">Nucleus</keyword>
<keyword evidence="4 8" id="KW-0371">Homeobox</keyword>
<evidence type="ECO:0000256" key="1">
    <source>
        <dbReference type="ARBA" id="ARBA00004123"/>
    </source>
</evidence>
<dbReference type="SMART" id="SM00389">
    <property type="entry name" value="HOX"/>
    <property type="match status" value="1"/>
</dbReference>
<evidence type="ECO:0000256" key="6">
    <source>
        <dbReference type="ARBA" id="ARBA00023242"/>
    </source>
</evidence>
<dbReference type="PRINTS" id="PR00031">
    <property type="entry name" value="HTHREPRESSR"/>
</dbReference>
<proteinExistence type="inferred from homology"/>
<gene>
    <name evidence="14" type="primary">HOX21</name>
    <name evidence="14" type="ORF">AXF42_Ash016476</name>
</gene>
<keyword evidence="3 8" id="KW-0238">DNA-binding</keyword>
<feature type="coiled-coil region" evidence="11">
    <location>
        <begin position="125"/>
        <end position="173"/>
    </location>
</feature>
<evidence type="ECO:0000259" key="13">
    <source>
        <dbReference type="PROSITE" id="PS50071"/>
    </source>
</evidence>
<dbReference type="PANTHER" id="PTHR24326">
    <property type="entry name" value="HOMEOBOX-LEUCINE ZIPPER PROTEIN"/>
    <property type="match status" value="1"/>
</dbReference>
<evidence type="ECO:0000313" key="15">
    <source>
        <dbReference type="Proteomes" id="UP000236161"/>
    </source>
</evidence>
<dbReference type="CDD" id="cd00086">
    <property type="entry name" value="homeodomain"/>
    <property type="match status" value="1"/>
</dbReference>
<dbReference type="EMBL" id="KZ451948">
    <property type="protein sequence ID" value="PKA59452.1"/>
    <property type="molecule type" value="Genomic_DNA"/>
</dbReference>
<dbReference type="InterPro" id="IPR017970">
    <property type="entry name" value="Homeobox_CS"/>
</dbReference>
<evidence type="ECO:0000256" key="10">
    <source>
        <dbReference type="RuleBase" id="RU369038"/>
    </source>
</evidence>
<dbReference type="InterPro" id="IPR001356">
    <property type="entry name" value="HD"/>
</dbReference>
<dbReference type="GO" id="GO:0000981">
    <property type="term" value="F:DNA-binding transcription factor activity, RNA polymerase II-specific"/>
    <property type="evidence" value="ECO:0007669"/>
    <property type="project" value="UniProtKB-UniRule"/>
</dbReference>